<evidence type="ECO:0000256" key="5">
    <source>
        <dbReference type="ARBA" id="ARBA00022741"/>
    </source>
</evidence>
<dbReference type="PRINTS" id="PR01100">
    <property type="entry name" value="SHIKIMTKNASE"/>
</dbReference>
<dbReference type="PANTHER" id="PTHR43442:SF3">
    <property type="entry name" value="GLUCONOKINASE-RELATED"/>
    <property type="match status" value="1"/>
</dbReference>
<dbReference type="PANTHER" id="PTHR43442">
    <property type="entry name" value="GLUCONOKINASE-RELATED"/>
    <property type="match status" value="1"/>
</dbReference>
<dbReference type="AlphaFoldDB" id="A0A562QE44"/>
<dbReference type="Proteomes" id="UP000316905">
    <property type="component" value="Unassembled WGS sequence"/>
</dbReference>
<protein>
    <recommendedName>
        <fullName evidence="3 10">Gluconokinase</fullName>
        <ecNumber evidence="3 10">2.7.1.12</ecNumber>
    </recommendedName>
</protein>
<gene>
    <name evidence="11" type="ORF">IQ22_02169</name>
</gene>
<dbReference type="InterPro" id="IPR031322">
    <property type="entry name" value="Shikimate/glucono_kinase"/>
</dbReference>
<keyword evidence="12" id="KW-1185">Reference proteome</keyword>
<evidence type="ECO:0000313" key="11">
    <source>
        <dbReference type="EMBL" id="TWI54306.1"/>
    </source>
</evidence>
<keyword evidence="5 10" id="KW-0547">Nucleotide-binding</keyword>
<dbReference type="Pfam" id="PF01202">
    <property type="entry name" value="SKI"/>
    <property type="match status" value="1"/>
</dbReference>
<evidence type="ECO:0000256" key="8">
    <source>
        <dbReference type="ARBA" id="ARBA00023064"/>
    </source>
</evidence>
<dbReference type="CDD" id="cd02021">
    <property type="entry name" value="GntK"/>
    <property type="match status" value="1"/>
</dbReference>
<keyword evidence="8" id="KW-0311">Gluconate utilization</keyword>
<dbReference type="SUPFAM" id="SSF52540">
    <property type="entry name" value="P-loop containing nucleoside triphosphate hydrolases"/>
    <property type="match status" value="1"/>
</dbReference>
<dbReference type="EC" id="2.7.1.12" evidence="3 10"/>
<dbReference type="OrthoDB" id="9795716at2"/>
<dbReference type="EMBL" id="VLKY01000006">
    <property type="protein sequence ID" value="TWI54306.1"/>
    <property type="molecule type" value="Genomic_DNA"/>
</dbReference>
<dbReference type="InterPro" id="IPR027417">
    <property type="entry name" value="P-loop_NTPase"/>
</dbReference>
<dbReference type="NCBIfam" id="TIGR01313">
    <property type="entry name" value="therm_gnt_kin"/>
    <property type="match status" value="1"/>
</dbReference>
<evidence type="ECO:0000256" key="6">
    <source>
        <dbReference type="ARBA" id="ARBA00022777"/>
    </source>
</evidence>
<accession>A0A562QE44</accession>
<name>A0A562QE44_9PSED</name>
<comment type="catalytic activity">
    <reaction evidence="9 10">
        <text>D-gluconate + ATP = 6-phospho-D-gluconate + ADP + H(+)</text>
        <dbReference type="Rhea" id="RHEA:19433"/>
        <dbReference type="ChEBI" id="CHEBI:15378"/>
        <dbReference type="ChEBI" id="CHEBI:18391"/>
        <dbReference type="ChEBI" id="CHEBI:30616"/>
        <dbReference type="ChEBI" id="CHEBI:58759"/>
        <dbReference type="ChEBI" id="CHEBI:456216"/>
        <dbReference type="EC" id="2.7.1.12"/>
    </reaction>
</comment>
<dbReference type="FunFam" id="3.40.50.300:FF:000522">
    <property type="entry name" value="Gluconokinase"/>
    <property type="match status" value="1"/>
</dbReference>
<keyword evidence="4 10" id="KW-0808">Transferase</keyword>
<proteinExistence type="inferred from homology"/>
<evidence type="ECO:0000256" key="9">
    <source>
        <dbReference type="ARBA" id="ARBA00048090"/>
    </source>
</evidence>
<evidence type="ECO:0000256" key="4">
    <source>
        <dbReference type="ARBA" id="ARBA00022679"/>
    </source>
</evidence>
<dbReference type="GO" id="GO:0005737">
    <property type="term" value="C:cytoplasm"/>
    <property type="evidence" value="ECO:0007669"/>
    <property type="project" value="TreeGrafter"/>
</dbReference>
<evidence type="ECO:0000256" key="3">
    <source>
        <dbReference type="ARBA" id="ARBA00012054"/>
    </source>
</evidence>
<sequence length="165" mass="18592">MIFLIMGVSGSGKTTIGEGLAKRLGCPFSDADEFHSNANKQKMAQGIALTDEDRWPWLDEIRAAMQKAYDQKQNHVFACSALKKAYRERLQTATSNTVLVFLNGPVDVLAERIGNRRGHFFDPRLLHSQIETLEPPTHEEALLMDIRQSPTEIIESIIRQSGQRL</sequence>
<dbReference type="GO" id="GO:0046316">
    <property type="term" value="F:gluconokinase activity"/>
    <property type="evidence" value="ECO:0007669"/>
    <property type="project" value="UniProtKB-EC"/>
</dbReference>
<evidence type="ECO:0000256" key="7">
    <source>
        <dbReference type="ARBA" id="ARBA00022840"/>
    </source>
</evidence>
<dbReference type="GO" id="GO:0019521">
    <property type="term" value="P:D-gluconate metabolic process"/>
    <property type="evidence" value="ECO:0007669"/>
    <property type="project" value="UniProtKB-KW"/>
</dbReference>
<comment type="caution">
    <text evidence="11">The sequence shown here is derived from an EMBL/GenBank/DDBJ whole genome shotgun (WGS) entry which is preliminary data.</text>
</comment>
<evidence type="ECO:0000256" key="10">
    <source>
        <dbReference type="RuleBase" id="RU363066"/>
    </source>
</evidence>
<evidence type="ECO:0000256" key="1">
    <source>
        <dbReference type="ARBA" id="ARBA00004761"/>
    </source>
</evidence>
<evidence type="ECO:0000256" key="2">
    <source>
        <dbReference type="ARBA" id="ARBA00008420"/>
    </source>
</evidence>
<reference evidence="11 12" key="1">
    <citation type="journal article" date="2015" name="Stand. Genomic Sci.">
        <title>Genomic Encyclopedia of Bacterial and Archaeal Type Strains, Phase III: the genomes of soil and plant-associated and newly described type strains.</title>
        <authorList>
            <person name="Whitman W.B."/>
            <person name="Woyke T."/>
            <person name="Klenk H.P."/>
            <person name="Zhou Y."/>
            <person name="Lilburn T.G."/>
            <person name="Beck B.J."/>
            <person name="De Vos P."/>
            <person name="Vandamme P."/>
            <person name="Eisen J.A."/>
            <person name="Garrity G."/>
            <person name="Hugenholtz P."/>
            <person name="Kyrpides N.C."/>
        </authorList>
    </citation>
    <scope>NUCLEOTIDE SEQUENCE [LARGE SCALE GENOMIC DNA]</scope>
    <source>
        <strain evidence="11 12">CGMCC 1.6858</strain>
    </source>
</reference>
<keyword evidence="7 10" id="KW-0067">ATP-binding</keyword>
<dbReference type="InterPro" id="IPR006001">
    <property type="entry name" value="Therm_gnt_kin"/>
</dbReference>
<comment type="similarity">
    <text evidence="2 10">Belongs to the gluconokinase GntK/GntV family.</text>
</comment>
<dbReference type="RefSeq" id="WP_145141527.1">
    <property type="nucleotide sequence ID" value="NZ_VLKY01000006.1"/>
</dbReference>
<comment type="pathway">
    <text evidence="1">Carbohydrate acid metabolism.</text>
</comment>
<organism evidence="11 12">
    <name type="scientific">Pseudomonas duriflava</name>
    <dbReference type="NCBI Taxonomy" id="459528"/>
    <lineage>
        <taxon>Bacteria</taxon>
        <taxon>Pseudomonadati</taxon>
        <taxon>Pseudomonadota</taxon>
        <taxon>Gammaproteobacteria</taxon>
        <taxon>Pseudomonadales</taxon>
        <taxon>Pseudomonadaceae</taxon>
        <taxon>Pseudomonas</taxon>
    </lineage>
</organism>
<dbReference type="Gene3D" id="3.40.50.300">
    <property type="entry name" value="P-loop containing nucleotide triphosphate hydrolases"/>
    <property type="match status" value="1"/>
</dbReference>
<dbReference type="GO" id="GO:0005524">
    <property type="term" value="F:ATP binding"/>
    <property type="evidence" value="ECO:0007669"/>
    <property type="project" value="UniProtKB-KW"/>
</dbReference>
<evidence type="ECO:0000313" key="12">
    <source>
        <dbReference type="Proteomes" id="UP000316905"/>
    </source>
</evidence>
<keyword evidence="6 10" id="KW-0418">Kinase</keyword>